<dbReference type="Proteomes" id="UP001446871">
    <property type="component" value="Unassembled WGS sequence"/>
</dbReference>
<proteinExistence type="inferred from homology"/>
<evidence type="ECO:0000313" key="6">
    <source>
        <dbReference type="Proteomes" id="UP001446871"/>
    </source>
</evidence>
<dbReference type="PANTHER" id="PTHR42973">
    <property type="entry name" value="BINDING OXIDOREDUCTASE, PUTATIVE (AFU_ORTHOLOGUE AFUA_1G17690)-RELATED"/>
    <property type="match status" value="1"/>
</dbReference>
<name>A0ABR1VKB2_9PEZI</name>
<evidence type="ECO:0000256" key="2">
    <source>
        <dbReference type="ARBA" id="ARBA00022630"/>
    </source>
</evidence>
<sequence length="268" mass="28960">MSQLYDWLFTQNTTIAASDSGPCCSALISALDSKVSLPGSSGYGLSLASYYSLDSSNATPLCIVSPETAEDVSVTIRTLTDTATGLSRGSPEAQEPFCQFAIRSGGHMTSASNINGGVTIDLRALNSITLNEDRSLASMGVGLRPDTRLLTIHVQNSVVECNVAIMVASMPAVARFVRSGVQRLRPHRDPSRPSSYMLRDIETFGSPRHRKPQYHELTDPTLLASQPNFSQNTQIKHGNSEYEDSGIYTTTEITQKSDHAAGFTRVPL</sequence>
<dbReference type="InterPro" id="IPR036318">
    <property type="entry name" value="FAD-bd_PCMH-like_sf"/>
</dbReference>
<reference evidence="5 6" key="1">
    <citation type="submission" date="2023-01" db="EMBL/GenBank/DDBJ databases">
        <title>Analysis of 21 Apiospora genomes using comparative genomics revels a genus with tremendous synthesis potential of carbohydrate active enzymes and secondary metabolites.</title>
        <authorList>
            <person name="Sorensen T."/>
        </authorList>
    </citation>
    <scope>NUCLEOTIDE SEQUENCE [LARGE SCALE GENOMIC DNA]</scope>
    <source>
        <strain evidence="5 6">CBS 83171</strain>
    </source>
</reference>
<keyword evidence="4" id="KW-0560">Oxidoreductase</keyword>
<evidence type="ECO:0000256" key="3">
    <source>
        <dbReference type="ARBA" id="ARBA00022827"/>
    </source>
</evidence>
<evidence type="ECO:0000256" key="4">
    <source>
        <dbReference type="ARBA" id="ARBA00023002"/>
    </source>
</evidence>
<dbReference type="EMBL" id="JAQQWM010000003">
    <property type="protein sequence ID" value="KAK8071648.1"/>
    <property type="molecule type" value="Genomic_DNA"/>
</dbReference>
<organism evidence="5 6">
    <name type="scientific">Apiospora saccharicola</name>
    <dbReference type="NCBI Taxonomy" id="335842"/>
    <lineage>
        <taxon>Eukaryota</taxon>
        <taxon>Fungi</taxon>
        <taxon>Dikarya</taxon>
        <taxon>Ascomycota</taxon>
        <taxon>Pezizomycotina</taxon>
        <taxon>Sordariomycetes</taxon>
        <taxon>Xylariomycetidae</taxon>
        <taxon>Amphisphaeriales</taxon>
        <taxon>Apiosporaceae</taxon>
        <taxon>Apiospora</taxon>
    </lineage>
</organism>
<accession>A0ABR1VKB2</accession>
<dbReference type="InterPro" id="IPR050416">
    <property type="entry name" value="FAD-linked_Oxidoreductase"/>
</dbReference>
<keyword evidence="3" id="KW-0274">FAD</keyword>
<dbReference type="PANTHER" id="PTHR42973:SF22">
    <property type="entry name" value="FAD-BINDING PCMH-TYPE DOMAIN-CONTAINING PROTEIN-RELATED"/>
    <property type="match status" value="1"/>
</dbReference>
<keyword evidence="2" id="KW-0285">Flavoprotein</keyword>
<dbReference type="Gene3D" id="3.30.465.10">
    <property type="match status" value="1"/>
</dbReference>
<comment type="similarity">
    <text evidence="1">Belongs to the oxygen-dependent FAD-linked oxidoreductase family.</text>
</comment>
<protein>
    <submittedName>
        <fullName evidence="5">Uncharacterized protein</fullName>
    </submittedName>
</protein>
<gene>
    <name evidence="5" type="ORF">PG996_004996</name>
</gene>
<evidence type="ECO:0000313" key="5">
    <source>
        <dbReference type="EMBL" id="KAK8071648.1"/>
    </source>
</evidence>
<dbReference type="InterPro" id="IPR016169">
    <property type="entry name" value="FAD-bd_PCMH_sub2"/>
</dbReference>
<dbReference type="SUPFAM" id="SSF56176">
    <property type="entry name" value="FAD-binding/transporter-associated domain-like"/>
    <property type="match status" value="1"/>
</dbReference>
<evidence type="ECO:0000256" key="1">
    <source>
        <dbReference type="ARBA" id="ARBA00005466"/>
    </source>
</evidence>
<comment type="caution">
    <text evidence="5">The sequence shown here is derived from an EMBL/GenBank/DDBJ whole genome shotgun (WGS) entry which is preliminary data.</text>
</comment>
<keyword evidence="6" id="KW-1185">Reference proteome</keyword>